<evidence type="ECO:0000313" key="3">
    <source>
        <dbReference type="EMBL" id="GHB20337.1"/>
    </source>
</evidence>
<comment type="caution">
    <text evidence="3">The sequence shown here is derived from an EMBL/GenBank/DDBJ whole genome shotgun (WGS) entry which is preliminary data.</text>
</comment>
<comment type="similarity">
    <text evidence="1">Belongs to the UbiJ family.</text>
</comment>
<organism evidence="3 4">
    <name type="scientific">Salinicola rhizosphaerae</name>
    <dbReference type="NCBI Taxonomy" id="1443141"/>
    <lineage>
        <taxon>Bacteria</taxon>
        <taxon>Pseudomonadati</taxon>
        <taxon>Pseudomonadota</taxon>
        <taxon>Gammaproteobacteria</taxon>
        <taxon>Oceanospirillales</taxon>
        <taxon>Halomonadaceae</taxon>
        <taxon>Salinicola</taxon>
    </lineage>
</organism>
<dbReference type="PANTHER" id="PTHR38693:SF1">
    <property type="entry name" value="UBIQUINONE BIOSYNTHESIS ACCESSORY FACTOR UBIJ"/>
    <property type="match status" value="1"/>
</dbReference>
<comment type="function">
    <text evidence="1">Required for ubiquinone (coenzyme Q) biosynthesis. Binds hydrophobic ubiquinone biosynthetic intermediates via its SCP2 domain and is essential for the stability of the Ubi complex. May constitute a docking platform where Ubi enzymes assemble and access their SCP2-bound polyprenyl substrates.</text>
</comment>
<dbReference type="EMBL" id="BMZI01000004">
    <property type="protein sequence ID" value="GHB20337.1"/>
    <property type="molecule type" value="Genomic_DNA"/>
</dbReference>
<dbReference type="InterPro" id="IPR038989">
    <property type="entry name" value="UbiJ"/>
</dbReference>
<keyword evidence="4" id="KW-1185">Reference proteome</keyword>
<evidence type="ECO:0000259" key="2">
    <source>
        <dbReference type="Pfam" id="PF02036"/>
    </source>
</evidence>
<proteinExistence type="inferred from homology"/>
<dbReference type="HAMAP" id="MF_02215">
    <property type="entry name" value="UbiJ"/>
    <property type="match status" value="1"/>
</dbReference>
<accession>A0ABQ3E1B1</accession>
<protein>
    <recommendedName>
        <fullName evidence="1">Ubiquinone biosynthesis accessory factor UbiJ</fullName>
    </recommendedName>
</protein>
<comment type="subcellular location">
    <subcellularLocation>
        <location evidence="1">Cytoplasm</location>
    </subcellularLocation>
</comment>
<name>A0ABQ3E1B1_9GAMM</name>
<dbReference type="Proteomes" id="UP000646745">
    <property type="component" value="Unassembled WGS sequence"/>
</dbReference>
<evidence type="ECO:0000313" key="4">
    <source>
        <dbReference type="Proteomes" id="UP000646745"/>
    </source>
</evidence>
<dbReference type="Pfam" id="PF02036">
    <property type="entry name" value="SCP2"/>
    <property type="match status" value="1"/>
</dbReference>
<feature type="domain" description="SCP2" evidence="2">
    <location>
        <begin position="23"/>
        <end position="122"/>
    </location>
</feature>
<evidence type="ECO:0000256" key="1">
    <source>
        <dbReference type="HAMAP-Rule" id="MF_02215"/>
    </source>
</evidence>
<dbReference type="SUPFAM" id="SSF55718">
    <property type="entry name" value="SCP-like"/>
    <property type="match status" value="1"/>
</dbReference>
<sequence length="214" mass="23803">MPVDMQQTHTLPTIALVALEKTLNRLLRRDPATPARLATLDGKTLCTRLESPAITLRIGFHADGVTLSRAQPWQAPDDLDITVTRRAIERLVAGDSLERLLFSGQLPVTGDSALLPAIQALFADIDLDWEGALASGLGSGTAHGLARGIEQLGRQTRFTAREWHQDLREYLFEERRWIVGRDQIGVARDATSELQQRVDRLGARIARLQRESVR</sequence>
<reference evidence="4" key="1">
    <citation type="journal article" date="2019" name="Int. J. Syst. Evol. Microbiol.">
        <title>The Global Catalogue of Microorganisms (GCM) 10K type strain sequencing project: providing services to taxonomists for standard genome sequencing and annotation.</title>
        <authorList>
            <consortium name="The Broad Institute Genomics Platform"/>
            <consortium name="The Broad Institute Genome Sequencing Center for Infectious Disease"/>
            <person name="Wu L."/>
            <person name="Ma J."/>
        </authorList>
    </citation>
    <scope>NUCLEOTIDE SEQUENCE [LARGE SCALE GENOMIC DNA]</scope>
    <source>
        <strain evidence="4">KCTC 32998</strain>
    </source>
</reference>
<dbReference type="InterPro" id="IPR036527">
    <property type="entry name" value="SCP2_sterol-bd_dom_sf"/>
</dbReference>
<dbReference type="InterPro" id="IPR003033">
    <property type="entry name" value="SCP2_sterol-bd_dom"/>
</dbReference>
<dbReference type="PANTHER" id="PTHR38693">
    <property type="entry name" value="UBIQUINONE BIOSYNTHESIS PROTEIN UBIJ"/>
    <property type="match status" value="1"/>
</dbReference>
<comment type="pathway">
    <text evidence="1">Cofactor biosynthesis; ubiquinone biosynthesis.</text>
</comment>
<gene>
    <name evidence="1" type="primary">ubiJ</name>
    <name evidence="3" type="ORF">GCM10009038_18830</name>
</gene>
<keyword evidence="1" id="KW-0831">Ubiquinone biosynthesis</keyword>
<keyword evidence="1" id="KW-0963">Cytoplasm</keyword>